<evidence type="ECO:0000313" key="3">
    <source>
        <dbReference type="EMBL" id="EGT59071.1"/>
    </source>
</evidence>
<dbReference type="Gene3D" id="3.10.50.10">
    <property type="match status" value="1"/>
</dbReference>
<dbReference type="OrthoDB" id="73875at2759"/>
<evidence type="ECO:0000256" key="1">
    <source>
        <dbReference type="SAM" id="Phobius"/>
    </source>
</evidence>
<name>G0NF24_CAEBE</name>
<dbReference type="PANTHER" id="PTHR46073">
    <property type="entry name" value="CHITINASE"/>
    <property type="match status" value="1"/>
</dbReference>
<dbReference type="Pfam" id="PF00704">
    <property type="entry name" value="Glyco_hydro_18"/>
    <property type="match status" value="1"/>
</dbReference>
<evidence type="ECO:0000259" key="2">
    <source>
        <dbReference type="PROSITE" id="PS51910"/>
    </source>
</evidence>
<dbReference type="InterPro" id="IPR001223">
    <property type="entry name" value="Glyco_hydro18_cat"/>
</dbReference>
<dbReference type="InterPro" id="IPR011583">
    <property type="entry name" value="Chitinase_II/V-like_cat"/>
</dbReference>
<dbReference type="Proteomes" id="UP000008068">
    <property type="component" value="Unassembled WGS sequence"/>
</dbReference>
<dbReference type="AlphaFoldDB" id="G0NF24"/>
<dbReference type="InParanoid" id="G0NF24"/>
<dbReference type="eggNOG" id="KOG2806">
    <property type="taxonomic scope" value="Eukaryota"/>
</dbReference>
<proteinExistence type="predicted"/>
<feature type="domain" description="GH18" evidence="2">
    <location>
        <begin position="59"/>
        <end position="397"/>
    </location>
</feature>
<dbReference type="STRING" id="135651.G0NF24"/>
<dbReference type="SUPFAM" id="SSF51445">
    <property type="entry name" value="(Trans)glycosidases"/>
    <property type="match status" value="1"/>
</dbReference>
<keyword evidence="4" id="KW-1185">Reference proteome</keyword>
<dbReference type="SMART" id="SM00636">
    <property type="entry name" value="Glyco_18"/>
    <property type="match status" value="1"/>
</dbReference>
<keyword evidence="1" id="KW-1133">Transmembrane helix</keyword>
<dbReference type="InterPro" id="IPR029070">
    <property type="entry name" value="Chitinase_insertion_sf"/>
</dbReference>
<dbReference type="HOGENOM" id="CLU_002833_0_1_1"/>
<dbReference type="PROSITE" id="PS51910">
    <property type="entry name" value="GH18_2"/>
    <property type="match status" value="1"/>
</dbReference>
<evidence type="ECO:0000313" key="4">
    <source>
        <dbReference type="Proteomes" id="UP000008068"/>
    </source>
</evidence>
<keyword evidence="1" id="KW-0812">Transmembrane</keyword>
<organism evidence="4">
    <name type="scientific">Caenorhabditis brenneri</name>
    <name type="common">Nematode worm</name>
    <dbReference type="NCBI Taxonomy" id="135651"/>
    <lineage>
        <taxon>Eukaryota</taxon>
        <taxon>Metazoa</taxon>
        <taxon>Ecdysozoa</taxon>
        <taxon>Nematoda</taxon>
        <taxon>Chromadorea</taxon>
        <taxon>Rhabditida</taxon>
        <taxon>Rhabditina</taxon>
        <taxon>Rhabditomorpha</taxon>
        <taxon>Rhabditoidea</taxon>
        <taxon>Rhabditidae</taxon>
        <taxon>Peloderinae</taxon>
        <taxon>Caenorhabditis</taxon>
    </lineage>
</organism>
<accession>G0NF24</accession>
<dbReference type="Gene3D" id="3.20.20.80">
    <property type="entry name" value="Glycosidases"/>
    <property type="match status" value="1"/>
</dbReference>
<dbReference type="PANTHER" id="PTHR46073:SF6">
    <property type="entry name" value="GH18 DOMAIN-CONTAINING PROTEIN"/>
    <property type="match status" value="1"/>
</dbReference>
<protein>
    <recommendedName>
        <fullName evidence="2">GH18 domain-containing protein</fullName>
    </recommendedName>
</protein>
<dbReference type="GO" id="GO:0008061">
    <property type="term" value="F:chitin binding"/>
    <property type="evidence" value="ECO:0007669"/>
    <property type="project" value="InterPro"/>
</dbReference>
<dbReference type="GO" id="GO:0005975">
    <property type="term" value="P:carbohydrate metabolic process"/>
    <property type="evidence" value="ECO:0007669"/>
    <property type="project" value="InterPro"/>
</dbReference>
<sequence length="417" mass="47412">MNVYSPVTTDGIPNLHAIRRKRNEILAISIVVFLFILTFSALAWYFYANPRIDPSHCGERLAGYYRGWGGRKVSDSQLEKLTHVIYSSAVMDTNGNVTFGNKEELFMELQNKSRSVNPDLKVLVAIGSGSYKSVDFMVETEKNETFIHSITSFISKYDIDGVELQWKHYPGSVASKQLQLIRNLRAALINLADSQNRTSPYVLAVSLPSTEWPSNNGVSLDHLLEHVDFVNVASFDYSISPGPFAPLYSTNHTKDKHFSKDTKNVDYTLKSQACQTKQWSKINMGVGFYGRSWKNVLEPDQVRNELAWTSGSMDIKGDTVQWRNLKNQQKEDSESVNPHIWDSENKEYISFENERSLAEKAKYAVEKNLGGITISMLDFDDDNDTLLNAVASVDLCKGYVERKNRMEYRCEDIFVDI</sequence>
<dbReference type="EMBL" id="GL379874">
    <property type="protein sequence ID" value="EGT59071.1"/>
    <property type="molecule type" value="Genomic_DNA"/>
</dbReference>
<keyword evidence="1" id="KW-0472">Membrane</keyword>
<dbReference type="InterPro" id="IPR017853">
    <property type="entry name" value="GH"/>
</dbReference>
<reference evidence="4" key="1">
    <citation type="submission" date="2011-07" db="EMBL/GenBank/DDBJ databases">
        <authorList>
            <consortium name="Caenorhabditis brenneri Sequencing and Analysis Consortium"/>
            <person name="Wilson R.K."/>
        </authorList>
    </citation>
    <scope>NUCLEOTIDE SEQUENCE [LARGE SCALE GENOMIC DNA]</scope>
    <source>
        <strain evidence="4">PB2801</strain>
    </source>
</reference>
<gene>
    <name evidence="3" type="ORF">CAEBREN_32073</name>
</gene>
<feature type="transmembrane region" description="Helical" evidence="1">
    <location>
        <begin position="25"/>
        <end position="47"/>
    </location>
</feature>